<dbReference type="Proteomes" id="UP000730481">
    <property type="component" value="Unassembled WGS sequence"/>
</dbReference>
<reference evidence="1" key="2">
    <citation type="submission" date="2020-02" db="EMBL/GenBank/DDBJ databases">
        <title>Identification and distribution of gene clusters putatively required for synthesis of sphingolipid metabolism inhibitors in phylogenetically diverse species of the filamentous fungus Fusarium.</title>
        <authorList>
            <person name="Kim H.-S."/>
            <person name="Busman M."/>
            <person name="Brown D.W."/>
            <person name="Divon H."/>
            <person name="Uhlig S."/>
            <person name="Proctor R.H."/>
        </authorList>
    </citation>
    <scope>NUCLEOTIDE SEQUENCE</scope>
    <source>
        <strain evidence="1">NRRL 25174</strain>
    </source>
</reference>
<comment type="caution">
    <text evidence="1">The sequence shown here is derived from an EMBL/GenBank/DDBJ whole genome shotgun (WGS) entry which is preliminary data.</text>
</comment>
<gene>
    <name evidence="1" type="ORF">FBEOM_12553</name>
</gene>
<name>A0A9P5A8F8_9HYPO</name>
<dbReference type="PANTHER" id="PTHR34714:SF2">
    <property type="entry name" value="EGF-LIKE DOMAIN-CONTAINING PROTEIN"/>
    <property type="match status" value="1"/>
</dbReference>
<reference evidence="1" key="1">
    <citation type="journal article" date="2017" name="Mycologia">
        <title>Fusarium algeriense, sp. nov., a novel toxigenic crown rot pathogen of durum wheat from Algeria is nested in the Fusarium burgessii species complex.</title>
        <authorList>
            <person name="Laraba I."/>
            <person name="Keddad A."/>
            <person name="Boureghda H."/>
            <person name="Abdallah N."/>
            <person name="Vaughan M.M."/>
            <person name="Proctor R.H."/>
            <person name="Busman M."/>
            <person name="O'Donnell K."/>
        </authorList>
    </citation>
    <scope>NUCLEOTIDE SEQUENCE</scope>
    <source>
        <strain evidence="1">NRRL 25174</strain>
    </source>
</reference>
<sequence>MSSSKSFITDSKCLILGGLDYSIGNEEFTSFRETFIYAHDCSVTVSKVQAKDLHLHTNSFRYPQGFRINVDGEAGKSATAKAEPVQARGGSSLWFSSGYVRPSFPFVITARGGDGYDGSDAVATQGTGGDGGNGGPGGSVTMMYNDIFRNILRASRRVNEATTPEQRKTSLKSWLKLSRSQLMNTVSHKNIENGLKALEDLVESSTTTEEAIESAFSSLKEDLDGSGSQFRASLSVDVRGGTYGMGGDGLKRGHNGSAGPMGSINSALMVPKAILNSTEILLHPDQISMAVLEVENLFFIGTSSSIATAIRHVQTLKERLSFLDQLTPKDPLFKAYVDNESNLLIIPSGEEVPTSITSLKVSLDNVRATERKLYNGYDFYGHVATWVPSGSFKFYSGQMNNALTDLEYIQSNYFNYQEAAKDENKTQDRLAYARAAAEVGKRACEADLGILRSQIKASANAVATLQDGLPAKRKALVDKIRAFSGDIKNSFNISMESFVNAASTFVFAPGLPMGAVQAASLLHTGLETITDDSGVQIRKDFVINKITVMSGGLEGLKEAIEANKGGELTVDDPGAAKLMSKESDIQDLLTKYRDTLGSEKVRVVRDMFDDYLKVVIDRNNLVVHYNACLVLWLTTKSKFDSYTQTQHSLGREAIEKVHGEVPQLAVTVERNYISTISTVMELLYRTTKALSYVTLSVEPTTFTKLRNQGFLQKGLTTTLKEEKIDIIKRWTNAIEESKALRQPFGGNNDAVKYELTDAQLQSLLLGPDSKDADYAVVIGIPAARRHTPYEENSFAGYADVRLTRVRFYLDGVTTNSNKLQVTLVHGGTDEMVAPDDLSLKFTHNSSTIKFHYDINTGKIITDGNVEDAVDHVYALPGPFTSWRISISQKYNPGLDLSNVGSAWFEFSGLSRSFV</sequence>
<organism evidence="1 2">
    <name type="scientific">Fusarium beomiforme</name>
    <dbReference type="NCBI Taxonomy" id="44412"/>
    <lineage>
        <taxon>Eukaryota</taxon>
        <taxon>Fungi</taxon>
        <taxon>Dikarya</taxon>
        <taxon>Ascomycota</taxon>
        <taxon>Pezizomycotina</taxon>
        <taxon>Sordariomycetes</taxon>
        <taxon>Hypocreomycetidae</taxon>
        <taxon>Hypocreales</taxon>
        <taxon>Nectriaceae</taxon>
        <taxon>Fusarium</taxon>
        <taxon>Fusarium burgessii species complex</taxon>
    </lineage>
</organism>
<evidence type="ECO:0000313" key="1">
    <source>
        <dbReference type="EMBL" id="KAF4333634.1"/>
    </source>
</evidence>
<keyword evidence="2" id="KW-1185">Reference proteome</keyword>
<dbReference type="PANTHER" id="PTHR34714">
    <property type="entry name" value="EGF-LIKE DOMAIN-CONTAINING PROTEIN"/>
    <property type="match status" value="1"/>
</dbReference>
<protein>
    <submittedName>
        <fullName evidence="1">Uncharacterized protein</fullName>
    </submittedName>
</protein>
<accession>A0A9P5A8F8</accession>
<dbReference type="OrthoDB" id="10016792at2759"/>
<dbReference type="EMBL" id="PVQB02000804">
    <property type="protein sequence ID" value="KAF4333634.1"/>
    <property type="molecule type" value="Genomic_DNA"/>
</dbReference>
<proteinExistence type="predicted"/>
<evidence type="ECO:0000313" key="2">
    <source>
        <dbReference type="Proteomes" id="UP000730481"/>
    </source>
</evidence>
<dbReference type="AlphaFoldDB" id="A0A9P5A8F8"/>